<dbReference type="Proteomes" id="UP000218595">
    <property type="component" value="Chromosome"/>
</dbReference>
<name>A0ABM7RMF5_9PSED</name>
<keyword evidence="7" id="KW-0325">Glycoprotein</keyword>
<dbReference type="InterPro" id="IPR027417">
    <property type="entry name" value="P-loop_NTPase"/>
</dbReference>
<protein>
    <submittedName>
        <fullName evidence="8">Sulfotransferase family 2 domain-containing protein</fullName>
    </submittedName>
</protein>
<dbReference type="InterPro" id="IPR005331">
    <property type="entry name" value="Sulfotransferase"/>
</dbReference>
<dbReference type="PANTHER" id="PTHR12137">
    <property type="entry name" value="CARBOHYDRATE SULFOTRANSFERASE"/>
    <property type="match status" value="1"/>
</dbReference>
<evidence type="ECO:0000256" key="2">
    <source>
        <dbReference type="ARBA" id="ARBA00022679"/>
    </source>
</evidence>
<keyword evidence="6" id="KW-0472">Membrane</keyword>
<evidence type="ECO:0000256" key="4">
    <source>
        <dbReference type="ARBA" id="ARBA00022989"/>
    </source>
</evidence>
<reference evidence="8 9" key="1">
    <citation type="submission" date="2016-04" db="EMBL/GenBank/DDBJ databases">
        <title>Complete genome sequence of Pseudomonas sp. LAB-08 isolated from TCE contaminated aquifer soil.</title>
        <authorList>
            <person name="Dohra H."/>
            <person name="Suzuki K."/>
            <person name="Fatma A."/>
            <person name="Inuzuka Y."/>
            <person name="Honjo M."/>
            <person name="Tashiro Y."/>
            <person name="Futamata H."/>
        </authorList>
    </citation>
    <scope>NUCLEOTIDE SEQUENCE [LARGE SCALE GENOMIC DNA]</scope>
    <source>
        <strain evidence="8 9">LAB-08</strain>
    </source>
</reference>
<keyword evidence="2" id="KW-0808">Transferase</keyword>
<organism evidence="8 9">
    <name type="scientific">Pseudomonas izuensis</name>
    <dbReference type="NCBI Taxonomy" id="2684212"/>
    <lineage>
        <taxon>Bacteria</taxon>
        <taxon>Pseudomonadati</taxon>
        <taxon>Pseudomonadota</taxon>
        <taxon>Gammaproteobacteria</taxon>
        <taxon>Pseudomonadales</taxon>
        <taxon>Pseudomonadaceae</taxon>
        <taxon>Pseudomonas</taxon>
    </lineage>
</organism>
<evidence type="ECO:0000256" key="5">
    <source>
        <dbReference type="ARBA" id="ARBA00023034"/>
    </source>
</evidence>
<gene>
    <name evidence="8" type="ORF">LAB08_R04410</name>
</gene>
<dbReference type="Gene3D" id="3.40.50.300">
    <property type="entry name" value="P-loop containing nucleotide triphosphate hydrolases"/>
    <property type="match status" value="1"/>
</dbReference>
<sequence>MLQRYLWKLLPKAQRHFLLDRLSIVDRQVVNKSMSANLRYPRPFAQRSCLFIHVPKCAGSSVCVALFDGWTPGHLPLYWYEQQFPEQFADSFKFAFVRDPLERAYSAYAYLRGNTLGRRDQPAQKLVSHYRDFDDFVARWLHPETIQRQLHFAAQTDFLTDSLGHLALDFIGYQEHLERDFRLVCEQLGHEASLPHVNSSQQRRPVPARDFCSARTRRLVRRAYQRDYELLGYE</sequence>
<proteinExistence type="predicted"/>
<evidence type="ECO:0000256" key="6">
    <source>
        <dbReference type="ARBA" id="ARBA00023136"/>
    </source>
</evidence>
<dbReference type="PANTHER" id="PTHR12137:SF54">
    <property type="entry name" value="CARBOHYDRATE SULFOTRANSFERASE"/>
    <property type="match status" value="1"/>
</dbReference>
<evidence type="ECO:0000313" key="9">
    <source>
        <dbReference type="Proteomes" id="UP000218595"/>
    </source>
</evidence>
<dbReference type="Pfam" id="PF03567">
    <property type="entry name" value="Sulfotransfer_2"/>
    <property type="match status" value="1"/>
</dbReference>
<accession>A0ABM7RMF5</accession>
<dbReference type="RefSeq" id="WP_096513732.1">
    <property type="nucleotide sequence ID" value="NZ_AP017423.2"/>
</dbReference>
<evidence type="ECO:0000256" key="3">
    <source>
        <dbReference type="ARBA" id="ARBA00022692"/>
    </source>
</evidence>
<keyword evidence="5" id="KW-0333">Golgi apparatus</keyword>
<keyword evidence="4" id="KW-1133">Transmembrane helix</keyword>
<evidence type="ECO:0000313" key="8">
    <source>
        <dbReference type="EMBL" id="BCX65836.1"/>
    </source>
</evidence>
<evidence type="ECO:0000256" key="7">
    <source>
        <dbReference type="ARBA" id="ARBA00023180"/>
    </source>
</evidence>
<dbReference type="SUPFAM" id="SSF52540">
    <property type="entry name" value="P-loop containing nucleoside triphosphate hydrolases"/>
    <property type="match status" value="1"/>
</dbReference>
<dbReference type="InterPro" id="IPR018011">
    <property type="entry name" value="Carb_sulfotrans_8-10"/>
</dbReference>
<dbReference type="EMBL" id="AP017423">
    <property type="protein sequence ID" value="BCX65836.1"/>
    <property type="molecule type" value="Genomic_DNA"/>
</dbReference>
<evidence type="ECO:0000256" key="1">
    <source>
        <dbReference type="ARBA" id="ARBA00004323"/>
    </source>
</evidence>
<keyword evidence="3" id="KW-0812">Transmembrane</keyword>
<comment type="subcellular location">
    <subcellularLocation>
        <location evidence="1">Golgi apparatus membrane</location>
        <topology evidence="1">Single-pass type II membrane protein</topology>
    </subcellularLocation>
</comment>
<keyword evidence="9" id="KW-1185">Reference proteome</keyword>